<keyword evidence="4 5" id="KW-0378">Hydrolase</keyword>
<comment type="catalytic activity">
    <reaction evidence="5">
        <text>Endonucleolytic cleavage of RNA, removing 5'-extranucleotides from tRNA precursor.</text>
        <dbReference type="EC" id="3.1.26.5"/>
    </reaction>
</comment>
<name>A0A0F7IGA8_9EURY</name>
<comment type="function">
    <text evidence="5">RNA-free RNase P that catalyzes the removal of the 5'-leader sequence from pre-tRNA to produce the mature 5'-terminus.</text>
</comment>
<accession>A0A0F7IGA8</accession>
<dbReference type="KEGG" id="gah:GAH_01808"/>
<proteinExistence type="inferred from homology"/>
<dbReference type="AlphaFoldDB" id="A0A0F7IGA8"/>
<dbReference type="CDD" id="cd18691">
    <property type="entry name" value="PIN_VapC-like"/>
    <property type="match status" value="1"/>
</dbReference>
<dbReference type="HOGENOM" id="CLU_109672_0_0_2"/>
<dbReference type="PANTHER" id="PTHR41173">
    <property type="entry name" value="UPF0278 PROTEIN TK1425"/>
    <property type="match status" value="1"/>
</dbReference>
<dbReference type="PANTHER" id="PTHR41173:SF1">
    <property type="entry name" value="RNA-FREE RIBONUCLEASE P"/>
    <property type="match status" value="1"/>
</dbReference>
<dbReference type="GeneID" id="24804375"/>
<dbReference type="Proteomes" id="UP000034723">
    <property type="component" value="Chromosome"/>
</dbReference>
<dbReference type="PATRIC" id="fig|113653.22.peg.1778"/>
<dbReference type="Pfam" id="PF08745">
    <property type="entry name" value="PIN_5"/>
    <property type="match status" value="1"/>
</dbReference>
<dbReference type="GO" id="GO:0001682">
    <property type="term" value="P:tRNA 5'-leader removal"/>
    <property type="evidence" value="ECO:0007669"/>
    <property type="project" value="UniProtKB-UniRule"/>
</dbReference>
<evidence type="ECO:0000256" key="2">
    <source>
        <dbReference type="ARBA" id="ARBA00022722"/>
    </source>
</evidence>
<dbReference type="EMBL" id="CP011267">
    <property type="protein sequence ID" value="AKG90913.1"/>
    <property type="molecule type" value="Genomic_DNA"/>
</dbReference>
<keyword evidence="1 5" id="KW-0819">tRNA processing</keyword>
<keyword evidence="3 5" id="KW-0255">Endonuclease</keyword>
<dbReference type="NCBIfam" id="TIGR03875">
    <property type="entry name" value="RNA_lig_partner"/>
    <property type="match status" value="1"/>
</dbReference>
<evidence type="ECO:0000313" key="6">
    <source>
        <dbReference type="EMBL" id="AKG90913.1"/>
    </source>
</evidence>
<evidence type="ECO:0000256" key="3">
    <source>
        <dbReference type="ARBA" id="ARBA00022759"/>
    </source>
</evidence>
<dbReference type="HAMAP" id="MF_01078">
    <property type="entry name" value="RNA_free_RNase_P"/>
    <property type="match status" value="1"/>
</dbReference>
<keyword evidence="7" id="KW-1185">Reference proteome</keyword>
<evidence type="ECO:0000256" key="5">
    <source>
        <dbReference type="HAMAP-Rule" id="MF_01078"/>
    </source>
</evidence>
<dbReference type="GO" id="GO:0004526">
    <property type="term" value="F:ribonuclease P activity"/>
    <property type="evidence" value="ECO:0007669"/>
    <property type="project" value="UniProtKB-UniRule"/>
</dbReference>
<dbReference type="EC" id="3.1.26.5" evidence="5"/>
<organism evidence="6 7">
    <name type="scientific">Geoglobus ahangari</name>
    <dbReference type="NCBI Taxonomy" id="113653"/>
    <lineage>
        <taxon>Archaea</taxon>
        <taxon>Methanobacteriati</taxon>
        <taxon>Methanobacteriota</taxon>
        <taxon>Archaeoglobi</taxon>
        <taxon>Archaeoglobales</taxon>
        <taxon>Archaeoglobaceae</taxon>
        <taxon>Geoglobus</taxon>
    </lineage>
</organism>
<evidence type="ECO:0000256" key="1">
    <source>
        <dbReference type="ARBA" id="ARBA00022694"/>
    </source>
</evidence>
<dbReference type="InterPro" id="IPR014856">
    <property type="entry name" value="RNA_free_RNase_P"/>
</dbReference>
<dbReference type="RefSeq" id="WP_048096236.1">
    <property type="nucleotide sequence ID" value="NZ_CP011267.1"/>
</dbReference>
<protein>
    <recommendedName>
        <fullName evidence="5">RNA-free ribonuclease P</fullName>
        <shortName evidence="5">RNA-free RNase P</shortName>
        <ecNumber evidence="5">3.1.26.5</ecNumber>
    </recommendedName>
    <alternativeName>
        <fullName evidence="5">Protein-only RNase P</fullName>
    </alternativeName>
</protein>
<dbReference type="OrthoDB" id="95197at2157"/>
<keyword evidence="2 5" id="KW-0540">Nuclease</keyword>
<evidence type="ECO:0000313" key="7">
    <source>
        <dbReference type="Proteomes" id="UP000034723"/>
    </source>
</evidence>
<dbReference type="InParanoid" id="A0A0F7IGA8"/>
<reference evidence="6 7" key="1">
    <citation type="submission" date="2015-04" db="EMBL/GenBank/DDBJ databases">
        <title>The complete genome sequence of the hyperthermophilic, obligate iron-reducing archaeon Geoglobus ahangari strain 234T.</title>
        <authorList>
            <person name="Manzella M.P."/>
            <person name="Holmes D.E."/>
            <person name="Rocheleau J.M."/>
            <person name="Chung A."/>
            <person name="Reguera G."/>
            <person name="Kashefi K."/>
        </authorList>
    </citation>
    <scope>NUCLEOTIDE SEQUENCE [LARGE SCALE GENOMIC DNA]</scope>
    <source>
        <strain evidence="6 7">234</strain>
    </source>
</reference>
<dbReference type="NCBIfam" id="NF003343">
    <property type="entry name" value="PRK04358.1-4"/>
    <property type="match status" value="1"/>
</dbReference>
<sequence length="220" mass="25913">MRQRFVLDTTAITDTGMRVKEGYETLCESANDILDLIAKARLKLDISCYVPYPSVYTELTSFFKRYGCEKEVFVKLDTWLVKKTPNRYEVKIPAEIFHEYIITMRQKINKARRIAEDFMWESSALGLKYEKREDLKDEVGELISKFRDKYREVMRHGVLDSSPDLDVLLLAKELDAAVVSSDEGIRRWSERMGLRFVEANKFPRMLREYLRLVEGKKDED</sequence>
<evidence type="ECO:0000256" key="4">
    <source>
        <dbReference type="ARBA" id="ARBA00022801"/>
    </source>
</evidence>
<gene>
    <name evidence="6" type="ORF">GAH_01808</name>
</gene>
<dbReference type="STRING" id="113653.GAH_01808"/>
<comment type="similarity">
    <text evidence="5">Belongs to the HARP family.</text>
</comment>